<organism evidence="2 3">
    <name type="scientific">Lysobacter gummosus</name>
    <dbReference type="NCBI Taxonomy" id="262324"/>
    <lineage>
        <taxon>Bacteria</taxon>
        <taxon>Pseudomonadati</taxon>
        <taxon>Pseudomonadota</taxon>
        <taxon>Gammaproteobacteria</taxon>
        <taxon>Lysobacterales</taxon>
        <taxon>Lysobacteraceae</taxon>
        <taxon>Lysobacter</taxon>
    </lineage>
</organism>
<dbReference type="SUPFAM" id="SSF48452">
    <property type="entry name" value="TPR-like"/>
    <property type="match status" value="1"/>
</dbReference>
<evidence type="ECO:0000256" key="1">
    <source>
        <dbReference type="SAM" id="SignalP"/>
    </source>
</evidence>
<accession>A0ABY3XF25</accession>
<keyword evidence="3" id="KW-1185">Reference proteome</keyword>
<evidence type="ECO:0008006" key="4">
    <source>
        <dbReference type="Google" id="ProtNLM"/>
    </source>
</evidence>
<name>A0ABY3XF25_9GAMM</name>
<gene>
    <name evidence="2" type="ORF">MOV92_02825</name>
</gene>
<evidence type="ECO:0000313" key="3">
    <source>
        <dbReference type="Proteomes" id="UP000829194"/>
    </source>
</evidence>
<dbReference type="InterPro" id="IPR011990">
    <property type="entry name" value="TPR-like_helical_dom_sf"/>
</dbReference>
<sequence>MFVARLRRWRAVLLTALLLPAAAHACINEIGTNIRGKTFETDWFAGGTDMTAHLTDDARGPVPADWQLAEAVERARKLPQFAHLNDLGVVLIYRRSYARAIDHFLDVERRFPGRHQTAANLGTALELAGYDEVALRWIRIGIRRNQNEHQRSEWLHARILQAKIALKRDPHYLDHRSVAGLDFSRALIPKMPAMPLGNDGRRVSPVLLERSLSYQLFERTQFVKPKDPVVANLLMDWATLHLAGGSIENATALYDLAERYGAPRDALMNQRQARIRAVLDRDRDGEKLFTGDCAVCEPKS</sequence>
<keyword evidence="1" id="KW-0732">Signal</keyword>
<dbReference type="RefSeq" id="WP_057941491.1">
    <property type="nucleotide sequence ID" value="NZ_CP011131.1"/>
</dbReference>
<dbReference type="Gene3D" id="1.25.40.10">
    <property type="entry name" value="Tetratricopeptide repeat domain"/>
    <property type="match status" value="1"/>
</dbReference>
<proteinExistence type="predicted"/>
<feature type="signal peptide" evidence="1">
    <location>
        <begin position="1"/>
        <end position="25"/>
    </location>
</feature>
<evidence type="ECO:0000313" key="2">
    <source>
        <dbReference type="EMBL" id="UNP30231.1"/>
    </source>
</evidence>
<protein>
    <recommendedName>
        <fullName evidence="4">Tetratricopeptide repeat family protein</fullName>
    </recommendedName>
</protein>
<feature type="chain" id="PRO_5045228141" description="Tetratricopeptide repeat family protein" evidence="1">
    <location>
        <begin position="26"/>
        <end position="300"/>
    </location>
</feature>
<dbReference type="Proteomes" id="UP000829194">
    <property type="component" value="Chromosome"/>
</dbReference>
<reference evidence="2 3" key="1">
    <citation type="submission" date="2022-03" db="EMBL/GenBank/DDBJ databases">
        <title>Complete genome sequence of Lysobacter capsici VKM B-2533 and Lysobacter gummosus 10.1.1, promising sources of lytic agents.</title>
        <authorList>
            <person name="Tarlachkov S.V."/>
            <person name="Kudryakova I.V."/>
            <person name="Afoshin A.S."/>
            <person name="Leontyevskaya E.A."/>
            <person name="Leontyevskaya N.V."/>
        </authorList>
    </citation>
    <scope>NUCLEOTIDE SEQUENCE [LARGE SCALE GENOMIC DNA]</scope>
    <source>
        <strain evidence="2 3">10.1.1</strain>
    </source>
</reference>
<dbReference type="EMBL" id="CP093547">
    <property type="protein sequence ID" value="UNP30231.1"/>
    <property type="molecule type" value="Genomic_DNA"/>
</dbReference>